<dbReference type="Gene3D" id="3.30.200.20">
    <property type="entry name" value="Phosphorylase Kinase, domain 1"/>
    <property type="match status" value="1"/>
</dbReference>
<comment type="subcellular location">
    <subcellularLocation>
        <location evidence="1">Cell membrane</location>
        <topology evidence="1">Single-pass membrane protein</topology>
    </subcellularLocation>
    <subcellularLocation>
        <location evidence="2">Membrane</location>
        <topology evidence="2">Single-pass type I membrane protein</topology>
    </subcellularLocation>
</comment>
<dbReference type="Pfam" id="PF13855">
    <property type="entry name" value="LRR_8"/>
    <property type="match status" value="1"/>
</dbReference>
<evidence type="ECO:0000256" key="9">
    <source>
        <dbReference type="ARBA" id="ARBA00022679"/>
    </source>
</evidence>
<keyword evidence="8" id="KW-0433">Leucine-rich repeat</keyword>
<keyword evidence="12" id="KW-0677">Repeat</keyword>
<dbReference type="GeneID" id="104609159"/>
<evidence type="ECO:0000256" key="18">
    <source>
        <dbReference type="ARBA" id="ARBA00023170"/>
    </source>
</evidence>
<dbReference type="GO" id="GO:0005524">
    <property type="term" value="F:ATP binding"/>
    <property type="evidence" value="ECO:0007669"/>
    <property type="project" value="UniProtKB-UniRule"/>
</dbReference>
<evidence type="ECO:0000256" key="3">
    <source>
        <dbReference type="ARBA" id="ARBA00008684"/>
    </source>
</evidence>
<dbReference type="RefSeq" id="XP_010273698.1">
    <property type="nucleotide sequence ID" value="XM_010275396.2"/>
</dbReference>
<keyword evidence="18" id="KW-0675">Receptor</keyword>
<dbReference type="FunFam" id="3.80.10.10:FF:000288">
    <property type="entry name" value="LRR receptor-like serine/threonine-protein kinase EFR"/>
    <property type="match status" value="1"/>
</dbReference>
<dbReference type="Pfam" id="PF00069">
    <property type="entry name" value="Pkinase"/>
    <property type="match status" value="1"/>
</dbReference>
<accession>A0A1U8AZA1</accession>
<dbReference type="InterPro" id="IPR011009">
    <property type="entry name" value="Kinase-like_dom_sf"/>
</dbReference>
<evidence type="ECO:0000256" key="13">
    <source>
        <dbReference type="ARBA" id="ARBA00022741"/>
    </source>
</evidence>
<dbReference type="PROSITE" id="PS51450">
    <property type="entry name" value="LRR"/>
    <property type="match status" value="1"/>
</dbReference>
<evidence type="ECO:0000256" key="7">
    <source>
        <dbReference type="ARBA" id="ARBA00022553"/>
    </source>
</evidence>
<proteinExistence type="inferred from homology"/>
<evidence type="ECO:0000256" key="15">
    <source>
        <dbReference type="ARBA" id="ARBA00022840"/>
    </source>
</evidence>
<gene>
    <name evidence="27" type="primary">LOC104609159</name>
</gene>
<dbReference type="Pfam" id="PF08263">
    <property type="entry name" value="LRRNT_2"/>
    <property type="match status" value="1"/>
</dbReference>
<evidence type="ECO:0000256" key="2">
    <source>
        <dbReference type="ARBA" id="ARBA00004479"/>
    </source>
</evidence>
<dbReference type="SMART" id="SM00365">
    <property type="entry name" value="LRR_SD22"/>
    <property type="match status" value="6"/>
</dbReference>
<dbReference type="FunFam" id="3.80.10.10:FF:000101">
    <property type="entry name" value="LRR receptor-like serine/threonine-protein kinase ERECTA"/>
    <property type="match status" value="1"/>
</dbReference>
<keyword evidence="11 24" id="KW-0732">Signal</keyword>
<dbReference type="InParanoid" id="A0A1U8AZA1"/>
<feature type="chain" id="PRO_5010557185" description="non-specific serine/threonine protein kinase" evidence="24">
    <location>
        <begin position="21"/>
        <end position="985"/>
    </location>
</feature>
<keyword evidence="16 23" id="KW-1133">Transmembrane helix</keyword>
<dbReference type="PROSITE" id="PS50011">
    <property type="entry name" value="PROTEIN_KINASE_DOM"/>
    <property type="match status" value="1"/>
</dbReference>
<dbReference type="SMART" id="SM00369">
    <property type="entry name" value="LRR_TYP"/>
    <property type="match status" value="11"/>
</dbReference>
<dbReference type="GO" id="GO:0004674">
    <property type="term" value="F:protein serine/threonine kinase activity"/>
    <property type="evidence" value="ECO:0007669"/>
    <property type="project" value="UniProtKB-KW"/>
</dbReference>
<keyword evidence="5" id="KW-1003">Cell membrane</keyword>
<dbReference type="SMART" id="SM00220">
    <property type="entry name" value="S_TKc"/>
    <property type="match status" value="1"/>
</dbReference>
<evidence type="ECO:0000256" key="12">
    <source>
        <dbReference type="ARBA" id="ARBA00022737"/>
    </source>
</evidence>
<dbReference type="STRING" id="4432.A0A1U8AZA1"/>
<comment type="catalytic activity">
    <reaction evidence="21">
        <text>L-seryl-[protein] + ATP = O-phospho-L-seryl-[protein] + ADP + H(+)</text>
        <dbReference type="Rhea" id="RHEA:17989"/>
        <dbReference type="Rhea" id="RHEA-COMP:9863"/>
        <dbReference type="Rhea" id="RHEA-COMP:11604"/>
        <dbReference type="ChEBI" id="CHEBI:15378"/>
        <dbReference type="ChEBI" id="CHEBI:29999"/>
        <dbReference type="ChEBI" id="CHEBI:30616"/>
        <dbReference type="ChEBI" id="CHEBI:83421"/>
        <dbReference type="ChEBI" id="CHEBI:456216"/>
        <dbReference type="EC" id="2.7.11.1"/>
    </reaction>
</comment>
<evidence type="ECO:0000256" key="6">
    <source>
        <dbReference type="ARBA" id="ARBA00022527"/>
    </source>
</evidence>
<dbReference type="SUPFAM" id="SSF52047">
    <property type="entry name" value="RNI-like"/>
    <property type="match status" value="1"/>
</dbReference>
<evidence type="ECO:0000256" key="20">
    <source>
        <dbReference type="ARBA" id="ARBA00047899"/>
    </source>
</evidence>
<dbReference type="PROSITE" id="PS00107">
    <property type="entry name" value="PROTEIN_KINASE_ATP"/>
    <property type="match status" value="1"/>
</dbReference>
<comment type="similarity">
    <text evidence="3">Belongs to the protein kinase superfamily. Ser/Thr protein kinase family.</text>
</comment>
<dbReference type="Gene3D" id="1.10.510.10">
    <property type="entry name" value="Transferase(Phosphotransferase) domain 1"/>
    <property type="match status" value="1"/>
</dbReference>
<evidence type="ECO:0000313" key="26">
    <source>
        <dbReference type="Proteomes" id="UP000189703"/>
    </source>
</evidence>
<feature type="transmembrane region" description="Helical" evidence="23">
    <location>
        <begin position="602"/>
        <end position="626"/>
    </location>
</feature>
<dbReference type="Pfam" id="PF00560">
    <property type="entry name" value="LRR_1"/>
    <property type="match status" value="9"/>
</dbReference>
<dbReference type="FunFam" id="1.10.510.10:FF:000358">
    <property type="entry name" value="Putative leucine-rich repeat receptor-like serine/threonine-protein kinase"/>
    <property type="match status" value="1"/>
</dbReference>
<dbReference type="Proteomes" id="UP000189703">
    <property type="component" value="Unplaced"/>
</dbReference>
<evidence type="ECO:0000256" key="14">
    <source>
        <dbReference type="ARBA" id="ARBA00022777"/>
    </source>
</evidence>
<dbReference type="PANTHER" id="PTHR27008:SF510">
    <property type="entry name" value="OS09G0423200 PROTEIN"/>
    <property type="match status" value="1"/>
</dbReference>
<evidence type="ECO:0000256" key="4">
    <source>
        <dbReference type="ARBA" id="ARBA00012513"/>
    </source>
</evidence>
<evidence type="ECO:0000256" key="23">
    <source>
        <dbReference type="SAM" id="Phobius"/>
    </source>
</evidence>
<name>A0A1U8AZA1_NELNU</name>
<dbReference type="OrthoDB" id="4062651at2759"/>
<feature type="binding site" evidence="22">
    <location>
        <position position="694"/>
    </location>
    <ligand>
        <name>ATP</name>
        <dbReference type="ChEBI" id="CHEBI:30616"/>
    </ligand>
</feature>
<dbReference type="InterPro" id="IPR003591">
    <property type="entry name" value="Leu-rich_rpt_typical-subtyp"/>
</dbReference>
<evidence type="ECO:0000256" key="1">
    <source>
        <dbReference type="ARBA" id="ARBA00004162"/>
    </source>
</evidence>
<evidence type="ECO:0000256" key="22">
    <source>
        <dbReference type="PROSITE-ProRule" id="PRU10141"/>
    </source>
</evidence>
<dbReference type="InterPro" id="IPR001611">
    <property type="entry name" value="Leu-rich_rpt"/>
</dbReference>
<dbReference type="EC" id="2.7.11.1" evidence="4"/>
<keyword evidence="17 23" id="KW-0472">Membrane</keyword>
<dbReference type="PANTHER" id="PTHR27008">
    <property type="entry name" value="OS04G0122200 PROTEIN"/>
    <property type="match status" value="1"/>
</dbReference>
<dbReference type="SUPFAM" id="SSF52058">
    <property type="entry name" value="L domain-like"/>
    <property type="match status" value="1"/>
</dbReference>
<keyword evidence="10 23" id="KW-0812">Transmembrane</keyword>
<evidence type="ECO:0000313" key="27">
    <source>
        <dbReference type="RefSeq" id="XP_010273698.1"/>
    </source>
</evidence>
<keyword evidence="6" id="KW-0723">Serine/threonine-protein kinase</keyword>
<keyword evidence="26" id="KW-1185">Reference proteome</keyword>
<dbReference type="eggNOG" id="ENOG502QUB0">
    <property type="taxonomic scope" value="Eukaryota"/>
</dbReference>
<dbReference type="InterPro" id="IPR051809">
    <property type="entry name" value="Plant_receptor-like_S/T_kinase"/>
</dbReference>
<organism evidence="26 27">
    <name type="scientific">Nelumbo nucifera</name>
    <name type="common">Sacred lotus</name>
    <dbReference type="NCBI Taxonomy" id="4432"/>
    <lineage>
        <taxon>Eukaryota</taxon>
        <taxon>Viridiplantae</taxon>
        <taxon>Streptophyta</taxon>
        <taxon>Embryophyta</taxon>
        <taxon>Tracheophyta</taxon>
        <taxon>Spermatophyta</taxon>
        <taxon>Magnoliopsida</taxon>
        <taxon>Proteales</taxon>
        <taxon>Nelumbonaceae</taxon>
        <taxon>Nelumbo</taxon>
    </lineage>
</organism>
<evidence type="ECO:0000256" key="21">
    <source>
        <dbReference type="ARBA" id="ARBA00048679"/>
    </source>
</evidence>
<dbReference type="InterPro" id="IPR017441">
    <property type="entry name" value="Protein_kinase_ATP_BS"/>
</dbReference>
<dbReference type="InterPro" id="IPR008271">
    <property type="entry name" value="Ser/Thr_kinase_AS"/>
</dbReference>
<dbReference type="Gene3D" id="3.80.10.10">
    <property type="entry name" value="Ribonuclease Inhibitor"/>
    <property type="match status" value="3"/>
</dbReference>
<evidence type="ECO:0000256" key="8">
    <source>
        <dbReference type="ARBA" id="ARBA00022614"/>
    </source>
</evidence>
<evidence type="ECO:0000256" key="10">
    <source>
        <dbReference type="ARBA" id="ARBA00022692"/>
    </source>
</evidence>
<evidence type="ECO:0000256" key="19">
    <source>
        <dbReference type="ARBA" id="ARBA00023180"/>
    </source>
</evidence>
<dbReference type="SUPFAM" id="SSF56112">
    <property type="entry name" value="Protein kinase-like (PK-like)"/>
    <property type="match status" value="1"/>
</dbReference>
<evidence type="ECO:0000256" key="5">
    <source>
        <dbReference type="ARBA" id="ARBA00022475"/>
    </source>
</evidence>
<keyword evidence="9" id="KW-0808">Transferase</keyword>
<feature type="signal peptide" evidence="24">
    <location>
        <begin position="1"/>
        <end position="20"/>
    </location>
</feature>
<keyword evidence="7" id="KW-0597">Phosphoprotein</keyword>
<dbReference type="InterPro" id="IPR000719">
    <property type="entry name" value="Prot_kinase_dom"/>
</dbReference>
<dbReference type="PROSITE" id="PS00108">
    <property type="entry name" value="PROTEIN_KINASE_ST"/>
    <property type="match status" value="1"/>
</dbReference>
<sequence length="985" mass="108212">MDLWTMVSAILLLTLPFTVGSLQDHPKKHGINTDRSGLLAFKQGILFDPQKALDNWRETIDVCRWKGVSCSSNGERVTGLYLKSRYLQGTISPFLSNLSSLLQLDLSENLLRGPIPSEFGALASLEALSLRANQLQHQVPENFGLLKHLRFIDLSKNQLEGRIPASLFYNCTELEYVDLSDNLFIGFIPSQIGNHLPYLETFRLYLNQLSGIIPTSLSNSSYMVELDLEYNFLTGRLPTEIMKKMPLLEILYLSGNLLKSDDDNTNLSPFFAAISNLTHLRELEIAGNNLGGELPSINCLLFTNLSELHLEDNLIYGSIPPSIAGLSKLTLLNLSSNLLNGTIPSELGLLPKLERLILSNNSLSGQIPDLLGELSHLGLLDLSRNKLSGPIPASLVNLTQLRILILYENLLSGAIPATIGGCINLQILDLSHNKLTGTIPSDIAGLSDMGIYFNLSNNFLNGELPMEIGKMDKVRAIDLSSNNFSGAIPTTLASCGAVEVINFSHNSLQGRIPPSLGNLLNLQSLDISHNLLSGEIPGELSKSGSLVQLNLSFNNFNGSIPSGGLFNYLTFESLKGNPNLCWSLAEIHCQSGDRSALHSHKFLIMVASCLSATVFVLTLACGLLGYKFKKKFEFRRIGVSSKSFIALRSSHSRITYRELIDATGGFEQNRLIGSGSFGHVYRGVLRDKTVVAIKVLQLQTGNSTKSFDRECQVLKQIRHRNLMRIITACSLPEFKALVLPFMANGSLESHLYPQTKSFGSLSLITRVNICSDIAEGLAYLHHHSPVKVIHCDLKPSNILLNNEMNALVSDFGIARLIMRVGEANVTRNTNSSTANLLCGSIGYIAPEYGLGKNASTKGDVYSFGILVMEIVTRKRPTDNMFNEDMSLPMWVKRHCHGHLDKIIDPSLLKDVRIQSPEIRNIWEIAIIELIELGLQCTQEAPSTRPTMIDAADDLGRLKRYLSGDTTSTFASSLGTSSSTITGQNK</sequence>
<dbReference type="CDD" id="cd14066">
    <property type="entry name" value="STKc_IRAK"/>
    <property type="match status" value="1"/>
</dbReference>
<dbReference type="InterPro" id="IPR013210">
    <property type="entry name" value="LRR_N_plant-typ"/>
</dbReference>
<dbReference type="OMA" id="ESHLYPQ"/>
<reference evidence="27" key="1">
    <citation type="submission" date="2025-08" db="UniProtKB">
        <authorList>
            <consortium name="RefSeq"/>
        </authorList>
    </citation>
    <scope>IDENTIFICATION</scope>
</reference>
<evidence type="ECO:0000256" key="24">
    <source>
        <dbReference type="SAM" id="SignalP"/>
    </source>
</evidence>
<protein>
    <recommendedName>
        <fullName evidence="4">non-specific serine/threonine protein kinase</fullName>
        <ecNumber evidence="4">2.7.11.1</ecNumber>
    </recommendedName>
</protein>
<evidence type="ECO:0000259" key="25">
    <source>
        <dbReference type="PROSITE" id="PS50011"/>
    </source>
</evidence>
<dbReference type="AlphaFoldDB" id="A0A1U8AZA1"/>
<keyword evidence="14" id="KW-0418">Kinase</keyword>
<dbReference type="KEGG" id="nnu:104609159"/>
<dbReference type="GO" id="GO:0005886">
    <property type="term" value="C:plasma membrane"/>
    <property type="evidence" value="ECO:0007669"/>
    <property type="project" value="UniProtKB-SubCell"/>
</dbReference>
<dbReference type="FunFam" id="3.30.200.20:FF:000543">
    <property type="entry name" value="Putative leucine-rich repeat receptor-like serine/threonine-protein kinase"/>
    <property type="match status" value="1"/>
</dbReference>
<evidence type="ECO:0000256" key="16">
    <source>
        <dbReference type="ARBA" id="ARBA00022989"/>
    </source>
</evidence>
<evidence type="ECO:0000256" key="11">
    <source>
        <dbReference type="ARBA" id="ARBA00022729"/>
    </source>
</evidence>
<comment type="catalytic activity">
    <reaction evidence="20">
        <text>L-threonyl-[protein] + ATP = O-phospho-L-threonyl-[protein] + ADP + H(+)</text>
        <dbReference type="Rhea" id="RHEA:46608"/>
        <dbReference type="Rhea" id="RHEA-COMP:11060"/>
        <dbReference type="Rhea" id="RHEA-COMP:11605"/>
        <dbReference type="ChEBI" id="CHEBI:15378"/>
        <dbReference type="ChEBI" id="CHEBI:30013"/>
        <dbReference type="ChEBI" id="CHEBI:30616"/>
        <dbReference type="ChEBI" id="CHEBI:61977"/>
        <dbReference type="ChEBI" id="CHEBI:456216"/>
        <dbReference type="EC" id="2.7.11.1"/>
    </reaction>
</comment>
<dbReference type="InterPro" id="IPR032675">
    <property type="entry name" value="LRR_dom_sf"/>
</dbReference>
<keyword evidence="15 22" id="KW-0067">ATP-binding</keyword>
<feature type="domain" description="Protein kinase" evidence="25">
    <location>
        <begin position="666"/>
        <end position="961"/>
    </location>
</feature>
<keyword evidence="13 22" id="KW-0547">Nucleotide-binding</keyword>
<dbReference type="PRINTS" id="PR00019">
    <property type="entry name" value="LEURICHRPT"/>
</dbReference>
<keyword evidence="19" id="KW-0325">Glycoprotein</keyword>
<evidence type="ECO:0000256" key="17">
    <source>
        <dbReference type="ARBA" id="ARBA00023136"/>
    </source>
</evidence>